<evidence type="ECO:0000313" key="3">
    <source>
        <dbReference type="Proteomes" id="UP000831768"/>
    </source>
</evidence>
<evidence type="ECO:0000313" key="2">
    <source>
        <dbReference type="EMBL" id="UPM42619.1"/>
    </source>
</evidence>
<dbReference type="GeneID" id="71928726"/>
<reference evidence="2" key="1">
    <citation type="submission" date="2022-04" db="EMBL/GenBank/DDBJ databases">
        <title>Halocatena sp. nov., isolated from a salt lake.</title>
        <authorList>
            <person name="Cui H.-L."/>
        </authorList>
    </citation>
    <scope>NUCLEOTIDE SEQUENCE</scope>
    <source>
        <strain evidence="2">AD-1</strain>
    </source>
</reference>
<feature type="region of interest" description="Disordered" evidence="1">
    <location>
        <begin position="1"/>
        <end position="27"/>
    </location>
</feature>
<sequence length="62" mass="6742">MHESDETHCCHTHRTGSSTRPNRPARAVNPLGTIDVLLRLEPIDLNSRINAVGGADEPIGNE</sequence>
<dbReference type="AlphaFoldDB" id="A0A8U0A1G0"/>
<dbReference type="Proteomes" id="UP000831768">
    <property type="component" value="Chromosome"/>
</dbReference>
<dbReference type="KEGG" id="haad:MW046_11725"/>
<evidence type="ECO:0000256" key="1">
    <source>
        <dbReference type="SAM" id="MobiDB-lite"/>
    </source>
</evidence>
<organism evidence="2 3">
    <name type="scientific">Halocatena salina</name>
    <dbReference type="NCBI Taxonomy" id="2934340"/>
    <lineage>
        <taxon>Archaea</taxon>
        <taxon>Methanobacteriati</taxon>
        <taxon>Methanobacteriota</taxon>
        <taxon>Stenosarchaea group</taxon>
        <taxon>Halobacteria</taxon>
        <taxon>Halobacteriales</taxon>
        <taxon>Natronomonadaceae</taxon>
        <taxon>Halocatena</taxon>
    </lineage>
</organism>
<proteinExistence type="predicted"/>
<name>A0A8U0A1G0_9EURY</name>
<keyword evidence="3" id="KW-1185">Reference proteome</keyword>
<gene>
    <name evidence="2" type="ORF">MW046_11725</name>
</gene>
<dbReference type="RefSeq" id="WP_247993290.1">
    <property type="nucleotide sequence ID" value="NZ_CP096019.1"/>
</dbReference>
<protein>
    <submittedName>
        <fullName evidence="2">Uncharacterized protein</fullName>
    </submittedName>
</protein>
<dbReference type="EMBL" id="CP096019">
    <property type="protein sequence ID" value="UPM42619.1"/>
    <property type="molecule type" value="Genomic_DNA"/>
</dbReference>
<accession>A0A8U0A1G0</accession>